<name>A0A1Z4JRK5_LEPBY</name>
<keyword evidence="1" id="KW-0614">Plasmid</keyword>
<organism evidence="1 2">
    <name type="scientific">Leptolyngbya boryana NIES-2135</name>
    <dbReference type="NCBI Taxonomy" id="1973484"/>
    <lineage>
        <taxon>Bacteria</taxon>
        <taxon>Bacillati</taxon>
        <taxon>Cyanobacteriota</taxon>
        <taxon>Cyanophyceae</taxon>
        <taxon>Leptolyngbyales</taxon>
        <taxon>Leptolyngbyaceae</taxon>
        <taxon>Leptolyngbya group</taxon>
        <taxon>Leptolyngbya</taxon>
    </lineage>
</organism>
<reference evidence="1 2" key="1">
    <citation type="submission" date="2017-06" db="EMBL/GenBank/DDBJ databases">
        <title>Genome sequencing of cyanobaciteial culture collection at National Institute for Environmental Studies (NIES).</title>
        <authorList>
            <person name="Hirose Y."/>
            <person name="Shimura Y."/>
            <person name="Fujisawa T."/>
            <person name="Nakamura Y."/>
            <person name="Kawachi M."/>
        </authorList>
    </citation>
    <scope>NUCLEOTIDE SEQUENCE [LARGE SCALE GENOMIC DNA]</scope>
    <source>
        <strain evidence="1 2">NIES-2135</strain>
        <plasmid evidence="2">Plasmid Plasmid1 dna</plasmid>
    </source>
</reference>
<dbReference type="Proteomes" id="UP000217895">
    <property type="component" value="Plasmid Plasmid1 dna"/>
</dbReference>
<dbReference type="AlphaFoldDB" id="A0A1Z4JRK5"/>
<evidence type="ECO:0000313" key="2">
    <source>
        <dbReference type="Proteomes" id="UP000217895"/>
    </source>
</evidence>
<gene>
    <name evidence="1" type="ORF">NIES2135_62110</name>
</gene>
<accession>A0A1Z4JRK5</accession>
<evidence type="ECO:0000313" key="1">
    <source>
        <dbReference type="EMBL" id="BAY59334.1"/>
    </source>
</evidence>
<protein>
    <submittedName>
        <fullName evidence="1">Uncharacterized protein</fullName>
    </submittedName>
</protein>
<dbReference type="EMBL" id="AP018204">
    <property type="protein sequence ID" value="BAY59334.1"/>
    <property type="molecule type" value="Genomic_DNA"/>
</dbReference>
<proteinExistence type="predicted"/>
<keyword evidence="2" id="KW-1185">Reference proteome</keyword>
<sequence length="72" mass="8026">MNSLSSVCDALSAPCIQSLRDANAGGICTNFSCYLYCKSEDGFNLRMFWCFCTKVLALREEDHFSAEEARQG</sequence>
<geneLocation type="plasmid" evidence="1">
    <name>plasmid1</name>
</geneLocation>